<dbReference type="InterPro" id="IPR047726">
    <property type="entry name" value="CsgH_dom"/>
</dbReference>
<proteinExistence type="predicted"/>
<dbReference type="Proteomes" id="UP000183947">
    <property type="component" value="Unassembled WGS sequence"/>
</dbReference>
<reference evidence="2" key="1">
    <citation type="submission" date="2016-11" db="EMBL/GenBank/DDBJ databases">
        <authorList>
            <person name="Varghese N."/>
            <person name="Submissions S."/>
        </authorList>
    </citation>
    <scope>NUCLEOTIDE SEQUENCE [LARGE SCALE GENOMIC DNA]</scope>
    <source>
        <strain evidence="2">DSM 18569</strain>
    </source>
</reference>
<protein>
    <recommendedName>
        <fullName evidence="3">Curli assembly protein CsgC</fullName>
    </recommendedName>
</protein>
<keyword evidence="2" id="KW-1185">Reference proteome</keyword>
<name>A0A1M6XGY2_9BACT</name>
<dbReference type="Gene3D" id="2.60.40.2420">
    <property type="match status" value="1"/>
</dbReference>
<evidence type="ECO:0000313" key="2">
    <source>
        <dbReference type="Proteomes" id="UP000183947"/>
    </source>
</evidence>
<dbReference type="NCBIfam" id="NF041112">
    <property type="entry name" value="chap_CsgH_alph"/>
    <property type="match status" value="1"/>
</dbReference>
<organism evidence="1 2">
    <name type="scientific">Hymenobacter psychrotolerans DSM 18569</name>
    <dbReference type="NCBI Taxonomy" id="1121959"/>
    <lineage>
        <taxon>Bacteria</taxon>
        <taxon>Pseudomonadati</taxon>
        <taxon>Bacteroidota</taxon>
        <taxon>Cytophagia</taxon>
        <taxon>Cytophagales</taxon>
        <taxon>Hymenobacteraceae</taxon>
        <taxon>Hymenobacter</taxon>
    </lineage>
</organism>
<gene>
    <name evidence="1" type="ORF">SAMN02746009_02040</name>
</gene>
<dbReference type="InterPro" id="IPR053722">
    <property type="entry name" value="Curli_assembly_CsgC/AgfC"/>
</dbReference>
<accession>A0A1M6XGY2</accession>
<evidence type="ECO:0008006" key="3">
    <source>
        <dbReference type="Google" id="ProtNLM"/>
    </source>
</evidence>
<sequence>MALKLFLGLIMASLFQGVPKAQLPCQASIIFQQPEAGQLSVQAQCQNNTAAEFRIRYDMVQEKQGPSGSTSNRQSGWATVGAGQRKILSSIRLSMQPADAYSVQLRIFDQQGQLVAQDSLVRPAR</sequence>
<dbReference type="STRING" id="1121959.SAMN02746009_02040"/>
<dbReference type="AlphaFoldDB" id="A0A1M6XGY2"/>
<evidence type="ECO:0000313" key="1">
    <source>
        <dbReference type="EMBL" id="SHL05206.1"/>
    </source>
</evidence>
<dbReference type="EMBL" id="FRAS01000009">
    <property type="protein sequence ID" value="SHL05206.1"/>
    <property type="molecule type" value="Genomic_DNA"/>
</dbReference>